<evidence type="ECO:0000256" key="3">
    <source>
        <dbReference type="ARBA" id="ARBA00023125"/>
    </source>
</evidence>
<dbReference type="InterPro" id="IPR007696">
    <property type="entry name" value="DNA_mismatch_repair_MutS_core"/>
</dbReference>
<dbReference type="Proteomes" id="UP000019249">
    <property type="component" value="Unassembled WGS sequence"/>
</dbReference>
<dbReference type="SMART" id="SM00534">
    <property type="entry name" value="MUTSac"/>
    <property type="match status" value="1"/>
</dbReference>
<evidence type="ECO:0000256" key="1">
    <source>
        <dbReference type="ARBA" id="ARBA00022741"/>
    </source>
</evidence>
<dbReference type="PIRSF" id="PIRSF005814">
    <property type="entry name" value="MutS_YshD"/>
    <property type="match status" value="1"/>
</dbReference>
<dbReference type="PROSITE" id="PS00486">
    <property type="entry name" value="DNA_MISMATCH_REPAIR_2"/>
    <property type="match status" value="1"/>
</dbReference>
<dbReference type="InterPro" id="IPR036187">
    <property type="entry name" value="DNA_mismatch_repair_MutS_sf"/>
</dbReference>
<organism evidence="5 6">
    <name type="scientific">Listeria floridensis FSL S10-1187</name>
    <dbReference type="NCBI Taxonomy" id="1265817"/>
    <lineage>
        <taxon>Bacteria</taxon>
        <taxon>Bacillati</taxon>
        <taxon>Bacillota</taxon>
        <taxon>Bacilli</taxon>
        <taxon>Bacillales</taxon>
        <taxon>Listeriaceae</taxon>
        <taxon>Listeria</taxon>
    </lineage>
</organism>
<evidence type="ECO:0000259" key="4">
    <source>
        <dbReference type="PROSITE" id="PS00486"/>
    </source>
</evidence>
<feature type="domain" description="DNA mismatch repair proteins mutS family" evidence="4">
    <location>
        <begin position="406"/>
        <end position="422"/>
    </location>
</feature>
<accession>A0ABN0RD64</accession>
<keyword evidence="3" id="KW-0238">DNA-binding</keyword>
<evidence type="ECO:0000256" key="2">
    <source>
        <dbReference type="ARBA" id="ARBA00022840"/>
    </source>
</evidence>
<reference evidence="5 6" key="1">
    <citation type="journal article" date="2014" name="Int. J. Syst. Evol. Microbiol.">
        <title>Listeria floridensis sp. nov., Listeria aquatica sp. nov., Listeria cornellensis sp. nov., Listeria riparia sp. nov. and Listeria grandensis sp. nov., from agricultural and natural environments.</title>
        <authorList>
            <person name="den Bakker H.C."/>
            <person name="Warchocki S."/>
            <person name="Wright E.M."/>
            <person name="Allred A.F."/>
            <person name="Ahlstrom C."/>
            <person name="Manuel C.S."/>
            <person name="Stasiewicz M.J."/>
            <person name="Burrell A."/>
            <person name="Roof S."/>
            <person name="Strawn L."/>
            <person name="Fortes E.D."/>
            <person name="Nightingale K.K."/>
            <person name="Kephart D."/>
            <person name="Wiedmann M."/>
        </authorList>
    </citation>
    <scope>NUCLEOTIDE SEQUENCE [LARGE SCALE GENOMIC DNA]</scope>
    <source>
        <strain evidence="5 6">FSL S10-1187</strain>
    </source>
</reference>
<keyword evidence="1" id="KW-0547">Nucleotide-binding</keyword>
<comment type="caution">
    <text evidence="5">The sequence shown here is derived from an EMBL/GenBank/DDBJ whole genome shotgun (WGS) entry which is preliminary data.</text>
</comment>
<dbReference type="Gene3D" id="3.40.50.300">
    <property type="entry name" value="P-loop containing nucleotide triphosphate hydrolases"/>
    <property type="match status" value="1"/>
</dbReference>
<keyword evidence="6" id="KW-1185">Reference proteome</keyword>
<keyword evidence="2" id="KW-0067">ATP-binding</keyword>
<evidence type="ECO:0000313" key="5">
    <source>
        <dbReference type="EMBL" id="EUJ28511.1"/>
    </source>
</evidence>
<dbReference type="PANTHER" id="PTHR48466:SF2">
    <property type="entry name" value="OS10G0509000 PROTEIN"/>
    <property type="match status" value="1"/>
</dbReference>
<sequence length="631" mass="70789">MNTNTFEKLEYPSLIERLAENCVSDMAKERAEELLPYKNSRVIKQKLAETTEARKILDTGQNLPLFGASKIKQLITKLEKSFELTPQELTEIADFLRSTRRVGQFLTKNEGIAPSLAGYASSITTFLEIEEEIYAAIRNGEVDSAASSGLRKARKALLDNQAKITGKLDKFMKNSENKKYIQEFFVANKNERYTIPIKASFQKFVRGTIIETSSKGTTVFIEPESVTKLNDEQMALKGIEQAEIYQILSTLAGAVFAELAGIKHNIDVMTEFDFIFAKGKLSRQMEASEPKVNQTGIIELKQARHPLLDSKKTVPLDFILGESYRSLIITGPNAGGKTVVLKTVGLLTLMMMTGLHIPAESESKLSVFERVFVDIGDNQSIENALSTFSSHIQNTASILSQLNDRSLVLFDEIGSGTEPNEGAALAIAILEECYRKGAITAASTHYAEIKRYGATHPDFMNARMAFDSVTLEPKYKLIIGESGESNALYIARKMKLNPKVIRQAETYITTKDYHFEKINFHRKTEQIEEKPALELEKGDRVQLLETGEVGLVYTAKDHFAVIDVDGKKQEVQVKRLKLVMKAAELYPQGYDLDQLFTSFEERKEAHDFARGSKKALRRVQKEIKTSLKDQS</sequence>
<dbReference type="Pfam" id="PF00488">
    <property type="entry name" value="MutS_V"/>
    <property type="match status" value="1"/>
</dbReference>
<gene>
    <name evidence="5" type="ORF">MFLO_12246</name>
</gene>
<dbReference type="InterPro" id="IPR005747">
    <property type="entry name" value="MutS2"/>
</dbReference>
<dbReference type="RefSeq" id="WP_036097977.1">
    <property type="nucleotide sequence ID" value="NZ_AODF01000028.1"/>
</dbReference>
<dbReference type="SUPFAM" id="SSF48334">
    <property type="entry name" value="DNA repair protein MutS, domain III"/>
    <property type="match status" value="1"/>
</dbReference>
<dbReference type="SMART" id="SM00533">
    <property type="entry name" value="MUTSd"/>
    <property type="match status" value="1"/>
</dbReference>
<dbReference type="InterPro" id="IPR027417">
    <property type="entry name" value="P-loop_NTPase"/>
</dbReference>
<protein>
    <submittedName>
        <fullName evidence="5">MutS family protein</fullName>
    </submittedName>
</protein>
<evidence type="ECO:0000313" key="6">
    <source>
        <dbReference type="Proteomes" id="UP000019249"/>
    </source>
</evidence>
<dbReference type="EMBL" id="AODF01000028">
    <property type="protein sequence ID" value="EUJ28511.1"/>
    <property type="molecule type" value="Genomic_DNA"/>
</dbReference>
<proteinExistence type="predicted"/>
<dbReference type="PANTHER" id="PTHR48466">
    <property type="entry name" value="OS10G0509000 PROTEIN-RELATED"/>
    <property type="match status" value="1"/>
</dbReference>
<dbReference type="SUPFAM" id="SSF52540">
    <property type="entry name" value="P-loop containing nucleoside triphosphate hydrolases"/>
    <property type="match status" value="1"/>
</dbReference>
<dbReference type="InterPro" id="IPR045076">
    <property type="entry name" value="MutS"/>
</dbReference>
<dbReference type="NCBIfam" id="TIGR01069">
    <property type="entry name" value="mutS2"/>
    <property type="match status" value="1"/>
</dbReference>
<name>A0ABN0RD64_9LIST</name>
<dbReference type="InterPro" id="IPR000432">
    <property type="entry name" value="DNA_mismatch_repair_MutS_C"/>
</dbReference>